<feature type="disulfide bond" evidence="19">
    <location>
        <begin position="27"/>
        <end position="98"/>
    </location>
</feature>
<dbReference type="PROSITE" id="PS00288">
    <property type="entry name" value="TIMP"/>
    <property type="match status" value="1"/>
</dbReference>
<dbReference type="PROSITE" id="PS50235">
    <property type="entry name" value="USP_3"/>
    <property type="match status" value="1"/>
</dbReference>
<evidence type="ECO:0000259" key="23">
    <source>
        <dbReference type="PROSITE" id="PS50235"/>
    </source>
</evidence>
<sequence>MTWTVNSAVITLAILFIWRVEKLTEACSCSPAHPQQAFCNSDVVIRAKVVGSQVIDAGNDIYGNAIKRIQYDVKTIKMFKGPTQNFDVIYTAPTSTVCGVTLETNSKEYLIAGKLENDGTMHVTLCDFIESWEELSATQKKSLAQRYEMGCDCKITHCTSIPCTISGQAECLWTDWVIEKNCAFLILIISNVSTMPIVDKLKEALKPGRKETSDEGDLNKLLASSAKKVLLQKIEFEPASKGFSYQLDSLKNKYVILNPKNQAAPGQKVIEPAQIKRQASENVIGNQSDGIPAPQKFLFSGSKLTLKWERVYRVGAGLHNLGNTCFLNSTVQCLTYTPPLANYLLSKEHSRACHQSGFCMICVMQNHIIQAFANTGNAIKPVSFIRDLKKIARHFRFGSQEDAHEFLRYTIDAMQKACLNGYPKLDRQTQATTLVHQIFGGYLRSRVKCSICKSVSDTYDPYLDIAVEIRQAANIVRALELFVKPDVLSGENAYMCAKCKKKVPATKRFTVHRTSNVLTLSLKRFANFSGGKITKDVGYPEFLNIRPYMSQSSGDPVMYGLYAVLVHSGYSCHAGHYYCYVKASNGQWYQMNDSMVHSSNIKVVLNQQAYVLFYLRIPETKKNADGQTTKQAALNPGKNGTSSDQIKRTNLNGPLSSPQVTKKLEPAQLRKIQSMDGGLGFPISRNGVSSQSQPRLSSWTGGLPKQLSGPAVIEEPFKKMKKPAPQSLVQSRCNSSTSSANGVSRAEGDRKQGNESRGMAASTSIKSLSDSSSADTSDSKDSYGPKSAPVGETPSTPRKSSNGVASPAKSVERSQSLEEQKSKIKTASLNNISAEATSTMSPPPAKKLALSAKKARRESPNSTDASPPLSCQPPSDPMHQSQHNPLSLSSTLSHRADPFHSPKVNSSPVACTSGTFKQQSAQSQPLSHPHKKQNSLLTNGLHNLAPNISKSSSHLNSTTQQHRVHSGLDPEISHKKKKRKKKRRHSEVDCTEARAEAVEPVCEPQNEKKRKKKRKKRKRENGDVAEKGCVPNHLESTPAQDEDWCEGGMWSLSSTSDARKAKEKAVHATPEQYEPNSINEDDDQVLLKKKRKKKKLLEALQAASLSGSISESFQQMTAPLIQGDSGDLTKLKKKMKKKRLKEIEQGDEGDRVEKIEPKISEELPTAEKEKTGKTSKTTASVVLWDSQVKDGYKRNHAPVVNTSENAPACTAPVWDGKKTSGVVEELLKNSSDKAYGATVLSWEGESSAISRDAAEDTRHAKCDTVIDEWDEEFDRGKVKKVKGYKREKWRSGSIFQKIQDQRHKWQRNESRSEVWLHPPILLTRVYTPLTEMKLL</sequence>
<dbReference type="Pfam" id="PF00965">
    <property type="entry name" value="TIMP"/>
    <property type="match status" value="1"/>
</dbReference>
<gene>
    <name evidence="24" type="ORF">KC01_LOCUS18089</name>
</gene>
<comment type="catalytic activity">
    <reaction evidence="1">
        <text>Thiol-dependent hydrolysis of ester, thioester, amide, peptide and isopeptide bonds formed by the C-terminal Gly of ubiquitin (a 76-residue protein attached to proteins as an intracellular targeting signal).</text>
        <dbReference type="EC" id="3.4.19.12"/>
    </reaction>
</comment>
<dbReference type="PANTHER" id="PTHR24006">
    <property type="entry name" value="UBIQUITIN CARBOXYL-TERMINAL HYDROLASE"/>
    <property type="match status" value="1"/>
</dbReference>
<feature type="domain" description="NTR" evidence="22">
    <location>
        <begin position="27"/>
        <end position="151"/>
    </location>
</feature>
<evidence type="ECO:0000256" key="7">
    <source>
        <dbReference type="ARBA" id="ARBA00022608"/>
    </source>
</evidence>
<feature type="disulfide bond" evidence="19">
    <location>
        <begin position="39"/>
        <end position="151"/>
    </location>
</feature>
<keyword evidence="13" id="KW-0788">Thiol protease</keyword>
<dbReference type="PROSITE" id="PS00973">
    <property type="entry name" value="USP_2"/>
    <property type="match status" value="1"/>
</dbReference>
<keyword evidence="14 17" id="KW-0862">Zinc</keyword>
<evidence type="ECO:0000256" key="12">
    <source>
        <dbReference type="ARBA" id="ARBA00022801"/>
    </source>
</evidence>
<dbReference type="InterPro" id="IPR001820">
    <property type="entry name" value="TIMP"/>
</dbReference>
<feature type="region of interest" description="Disordered" evidence="20">
    <location>
        <begin position="720"/>
        <end position="1048"/>
    </location>
</feature>
<dbReference type="GO" id="GO:0016579">
    <property type="term" value="P:protein deubiquitination"/>
    <property type="evidence" value="ECO:0007669"/>
    <property type="project" value="InterPro"/>
</dbReference>
<feature type="disulfide bond" evidence="19">
    <location>
        <begin position="158"/>
        <end position="163"/>
    </location>
</feature>
<evidence type="ECO:0000256" key="14">
    <source>
        <dbReference type="ARBA" id="ARBA00022833"/>
    </source>
</evidence>
<keyword evidence="15 19" id="KW-1015">Disulfide bond</keyword>
<dbReference type="InterPro" id="IPR018200">
    <property type="entry name" value="USP_CS"/>
</dbReference>
<feature type="compositionally biased region" description="Polar residues" evidence="20">
    <location>
        <begin position="878"/>
        <end position="893"/>
    </location>
</feature>
<feature type="site" description="Involved in metalloproteinase-binding" evidence="18">
    <location>
        <position position="67"/>
    </location>
</feature>
<dbReference type="GO" id="GO:0006508">
    <property type="term" value="P:proteolysis"/>
    <property type="evidence" value="ECO:0007669"/>
    <property type="project" value="UniProtKB-KW"/>
</dbReference>
<keyword evidence="6" id="KW-0597">Phosphoprotein</keyword>
<dbReference type="PROSITE" id="PS50189">
    <property type="entry name" value="NTR"/>
    <property type="match status" value="1"/>
</dbReference>
<feature type="compositionally biased region" description="Low complexity" evidence="20">
    <location>
        <begin position="761"/>
        <end position="776"/>
    </location>
</feature>
<dbReference type="GO" id="GO:0004843">
    <property type="term" value="F:cysteine-type deubiquitinase activity"/>
    <property type="evidence" value="ECO:0007669"/>
    <property type="project" value="UniProtKB-EC"/>
</dbReference>
<dbReference type="Gene3D" id="3.90.70.10">
    <property type="entry name" value="Cysteine proteinases"/>
    <property type="match status" value="1"/>
</dbReference>
<dbReference type="InterPro" id="IPR027465">
    <property type="entry name" value="TIMP_C"/>
</dbReference>
<evidence type="ECO:0000313" key="24">
    <source>
        <dbReference type="EMBL" id="CAL1588265.1"/>
    </source>
</evidence>
<feature type="region of interest" description="Disordered" evidence="20">
    <location>
        <begin position="676"/>
        <end position="707"/>
    </location>
</feature>
<keyword evidence="21" id="KW-0732">Signal</keyword>
<feature type="compositionally biased region" description="Basic and acidic residues" evidence="20">
    <location>
        <begin position="1141"/>
        <end position="1172"/>
    </location>
</feature>
<dbReference type="GO" id="GO:0046872">
    <property type="term" value="F:metal ion binding"/>
    <property type="evidence" value="ECO:0007669"/>
    <property type="project" value="UniProtKB-KW"/>
</dbReference>
<dbReference type="PROSITE" id="PS00972">
    <property type="entry name" value="USP_1"/>
    <property type="match status" value="1"/>
</dbReference>
<organism evidence="24 25">
    <name type="scientific">Knipowitschia caucasica</name>
    <name type="common">Caucasian dwarf goby</name>
    <name type="synonym">Pomatoschistus caucasicus</name>
    <dbReference type="NCBI Taxonomy" id="637954"/>
    <lineage>
        <taxon>Eukaryota</taxon>
        <taxon>Metazoa</taxon>
        <taxon>Chordata</taxon>
        <taxon>Craniata</taxon>
        <taxon>Vertebrata</taxon>
        <taxon>Euteleostomi</taxon>
        <taxon>Actinopterygii</taxon>
        <taxon>Neopterygii</taxon>
        <taxon>Teleostei</taxon>
        <taxon>Neoteleostei</taxon>
        <taxon>Acanthomorphata</taxon>
        <taxon>Gobiaria</taxon>
        <taxon>Gobiiformes</taxon>
        <taxon>Gobioidei</taxon>
        <taxon>Gobiidae</taxon>
        <taxon>Gobiinae</taxon>
        <taxon>Knipowitschia</taxon>
    </lineage>
</organism>
<dbReference type="GO" id="GO:0005576">
    <property type="term" value="C:extracellular region"/>
    <property type="evidence" value="ECO:0007669"/>
    <property type="project" value="UniProtKB-SubCell"/>
</dbReference>
<dbReference type="SMART" id="SM00206">
    <property type="entry name" value="NTR"/>
    <property type="match status" value="1"/>
</dbReference>
<evidence type="ECO:0000256" key="15">
    <source>
        <dbReference type="ARBA" id="ARBA00023157"/>
    </source>
</evidence>
<keyword evidence="16" id="KW-0481">Metalloenzyme inhibitor</keyword>
<feature type="chain" id="PRO_5043707675" description="ubiquitinyl hydrolase 1" evidence="21">
    <location>
        <begin position="27"/>
        <end position="1335"/>
    </location>
</feature>
<comment type="similarity">
    <text evidence="3">Belongs to the protease inhibitor I35 (TIMP) family.</text>
</comment>
<keyword evidence="25" id="KW-1185">Reference proteome</keyword>
<evidence type="ECO:0000256" key="4">
    <source>
        <dbReference type="ARBA" id="ARBA00012759"/>
    </source>
</evidence>
<evidence type="ECO:0000256" key="16">
    <source>
        <dbReference type="ARBA" id="ARBA00023215"/>
    </source>
</evidence>
<keyword evidence="5" id="KW-0964">Secreted</keyword>
<feature type="compositionally biased region" description="Basic residues" evidence="20">
    <location>
        <begin position="974"/>
        <end position="985"/>
    </location>
</feature>
<evidence type="ECO:0000256" key="19">
    <source>
        <dbReference type="PIRSR" id="PIRSR601820-3"/>
    </source>
</evidence>
<evidence type="ECO:0000256" key="20">
    <source>
        <dbReference type="SAM" id="MobiDB-lite"/>
    </source>
</evidence>
<dbReference type="SUPFAM" id="SSF50242">
    <property type="entry name" value="TIMP-like"/>
    <property type="match status" value="1"/>
</dbReference>
<dbReference type="GO" id="GO:0042981">
    <property type="term" value="P:regulation of apoptotic process"/>
    <property type="evidence" value="ECO:0007669"/>
    <property type="project" value="TreeGrafter"/>
</dbReference>
<protein>
    <recommendedName>
        <fullName evidence="4">ubiquitinyl hydrolase 1</fullName>
        <ecNumber evidence="4">3.4.19.12</ecNumber>
    </recommendedName>
</protein>
<feature type="compositionally biased region" description="Basic and acidic residues" evidence="20">
    <location>
        <begin position="986"/>
        <end position="997"/>
    </location>
</feature>
<feature type="compositionally biased region" description="Polar residues" evidence="20">
    <location>
        <begin position="825"/>
        <end position="840"/>
    </location>
</feature>
<dbReference type="Gene3D" id="3.90.370.10">
    <property type="entry name" value="Tissue inhibitor of metalloproteinase-1. Chain B, domain 1"/>
    <property type="match status" value="1"/>
</dbReference>
<dbReference type="InterPro" id="IPR008993">
    <property type="entry name" value="TIMP-like_OB-fold"/>
</dbReference>
<dbReference type="InterPro" id="IPR030490">
    <property type="entry name" value="TIMP_CS"/>
</dbReference>
<dbReference type="InterPro" id="IPR001134">
    <property type="entry name" value="Netrin_domain"/>
</dbReference>
<dbReference type="Pfam" id="PF00443">
    <property type="entry name" value="UCH"/>
    <property type="match status" value="1"/>
</dbReference>
<dbReference type="EC" id="3.4.19.12" evidence="4"/>
<feature type="compositionally biased region" description="Polar residues" evidence="20">
    <location>
        <begin position="793"/>
        <end position="804"/>
    </location>
</feature>
<evidence type="ECO:0000256" key="3">
    <source>
        <dbReference type="ARBA" id="ARBA00011027"/>
    </source>
</evidence>
<feature type="disulfide bond" evidence="19">
    <location>
        <begin position="29"/>
        <end position="126"/>
    </location>
</feature>
<dbReference type="InterPro" id="IPR028889">
    <property type="entry name" value="USP"/>
</dbReference>
<feature type="binding site" evidence="17">
    <location>
        <position position="27"/>
    </location>
    <ligand>
        <name>Zn(2+)</name>
        <dbReference type="ChEBI" id="CHEBI:29105"/>
        <note>ligand shared with metalloproteinase partner</note>
    </ligand>
</feature>
<evidence type="ECO:0000256" key="8">
    <source>
        <dbReference type="ARBA" id="ARBA00022670"/>
    </source>
</evidence>
<dbReference type="SUPFAM" id="SSF54001">
    <property type="entry name" value="Cysteine proteinases"/>
    <property type="match status" value="1"/>
</dbReference>
<evidence type="ECO:0000256" key="6">
    <source>
        <dbReference type="ARBA" id="ARBA00022553"/>
    </source>
</evidence>
<feature type="region of interest" description="Disordered" evidence="20">
    <location>
        <begin position="624"/>
        <end position="659"/>
    </location>
</feature>
<feature type="compositionally biased region" description="Polar residues" evidence="20">
    <location>
        <begin position="903"/>
        <end position="926"/>
    </location>
</feature>
<evidence type="ECO:0000256" key="18">
    <source>
        <dbReference type="PIRSR" id="PIRSR601820-2"/>
    </source>
</evidence>
<dbReference type="GO" id="GO:0005829">
    <property type="term" value="C:cytosol"/>
    <property type="evidence" value="ECO:0007669"/>
    <property type="project" value="TreeGrafter"/>
</dbReference>
<feature type="compositionally biased region" description="Basic residues" evidence="20">
    <location>
        <begin position="1008"/>
        <end position="1019"/>
    </location>
</feature>
<accession>A0AAV2KH94</accession>
<keyword evidence="11" id="KW-0833">Ubl conjugation pathway</keyword>
<comment type="subcellular location">
    <subcellularLocation>
        <location evidence="2">Secreted</location>
    </subcellularLocation>
</comment>
<evidence type="ECO:0000256" key="17">
    <source>
        <dbReference type="PIRSR" id="PIRSR601820-1"/>
    </source>
</evidence>
<evidence type="ECO:0000256" key="1">
    <source>
        <dbReference type="ARBA" id="ARBA00000707"/>
    </source>
</evidence>
<feature type="signal peptide" evidence="21">
    <location>
        <begin position="1"/>
        <end position="26"/>
    </location>
</feature>
<dbReference type="InterPro" id="IPR038765">
    <property type="entry name" value="Papain-like_cys_pep_sf"/>
</dbReference>
<evidence type="ECO:0000259" key="22">
    <source>
        <dbReference type="PROSITE" id="PS50189"/>
    </source>
</evidence>
<feature type="compositionally biased region" description="Polar residues" evidence="20">
    <location>
        <begin position="727"/>
        <end position="742"/>
    </location>
</feature>
<feature type="compositionally biased region" description="Polar residues" evidence="20">
    <location>
        <begin position="686"/>
        <end position="700"/>
    </location>
</feature>
<feature type="domain" description="USP" evidence="23">
    <location>
        <begin position="316"/>
        <end position="617"/>
    </location>
</feature>
<evidence type="ECO:0000256" key="11">
    <source>
        <dbReference type="ARBA" id="ARBA00022786"/>
    </source>
</evidence>
<keyword evidence="7" id="KW-0483">Metalloprotease inhibitor</keyword>
<feature type="compositionally biased region" description="Polar residues" evidence="20">
    <location>
        <begin position="625"/>
        <end position="659"/>
    </location>
</feature>
<reference evidence="24 25" key="1">
    <citation type="submission" date="2024-04" db="EMBL/GenBank/DDBJ databases">
        <authorList>
            <person name="Waldvogel A.-M."/>
            <person name="Schoenle A."/>
        </authorList>
    </citation>
    <scope>NUCLEOTIDE SEQUENCE [LARGE SCALE GENOMIC DNA]</scope>
</reference>
<dbReference type="InterPro" id="IPR001394">
    <property type="entry name" value="Peptidase_C19_UCH"/>
</dbReference>
<evidence type="ECO:0000256" key="13">
    <source>
        <dbReference type="ARBA" id="ARBA00022807"/>
    </source>
</evidence>
<dbReference type="InterPro" id="IPR050164">
    <property type="entry name" value="Peptidase_C19"/>
</dbReference>
<keyword evidence="8" id="KW-0645">Protease</keyword>
<keyword evidence="9" id="KW-0646">Protease inhibitor</keyword>
<evidence type="ECO:0000256" key="10">
    <source>
        <dbReference type="ARBA" id="ARBA00022723"/>
    </source>
</evidence>
<dbReference type="EMBL" id="OZ035840">
    <property type="protein sequence ID" value="CAL1588265.1"/>
    <property type="molecule type" value="Genomic_DNA"/>
</dbReference>
<keyword evidence="12" id="KW-0378">Hydrolase</keyword>
<dbReference type="GO" id="GO:0008191">
    <property type="term" value="F:metalloendopeptidase inhibitor activity"/>
    <property type="evidence" value="ECO:0007669"/>
    <property type="project" value="InterPro"/>
</dbReference>
<name>A0AAV2KH94_KNICA</name>
<dbReference type="PANTHER" id="PTHR24006:SF653">
    <property type="entry name" value="UBIQUITIN CARBOXYL-TERMINAL HYDROLASE 36"/>
    <property type="match status" value="1"/>
</dbReference>
<keyword evidence="10 17" id="KW-0479">Metal-binding</keyword>
<evidence type="ECO:0000256" key="2">
    <source>
        <dbReference type="ARBA" id="ARBA00004613"/>
    </source>
</evidence>
<evidence type="ECO:0000256" key="21">
    <source>
        <dbReference type="SAM" id="SignalP"/>
    </source>
</evidence>
<evidence type="ECO:0000313" key="25">
    <source>
        <dbReference type="Proteomes" id="UP001497482"/>
    </source>
</evidence>
<evidence type="ECO:0000256" key="9">
    <source>
        <dbReference type="ARBA" id="ARBA00022690"/>
    </source>
</evidence>
<proteinExistence type="inferred from homology"/>
<dbReference type="Gene3D" id="2.40.50.120">
    <property type="match status" value="1"/>
</dbReference>
<feature type="region of interest" description="Disordered" evidence="20">
    <location>
        <begin position="1138"/>
        <end position="1174"/>
    </location>
</feature>
<dbReference type="FunFam" id="3.90.70.10:FF:000016">
    <property type="entry name" value="Ubiquitin carboxyl-terminal hydrolase 36"/>
    <property type="match status" value="1"/>
</dbReference>
<evidence type="ECO:0000256" key="5">
    <source>
        <dbReference type="ARBA" id="ARBA00022525"/>
    </source>
</evidence>
<dbReference type="Proteomes" id="UP001497482">
    <property type="component" value="Chromosome 18"/>
</dbReference>
<dbReference type="GO" id="GO:0005634">
    <property type="term" value="C:nucleus"/>
    <property type="evidence" value="ECO:0007669"/>
    <property type="project" value="TreeGrafter"/>
</dbReference>
<feature type="compositionally biased region" description="Polar residues" evidence="20">
    <location>
        <begin position="934"/>
        <end position="961"/>
    </location>
</feature>
<feature type="compositionally biased region" description="Basic and acidic residues" evidence="20">
    <location>
        <begin position="810"/>
        <end position="822"/>
    </location>
</feature>
<dbReference type="CDD" id="cd02661">
    <property type="entry name" value="Peptidase_C19E"/>
    <property type="match status" value="1"/>
</dbReference>
<feature type="site" description="Involved in metalloproteinase-binding" evidence="18">
    <location>
        <position position="40"/>
    </location>
</feature>